<dbReference type="InterPro" id="IPR043144">
    <property type="entry name" value="Mal/L-sulf/L-lact_DH-like_ah"/>
</dbReference>
<evidence type="ECO:0000256" key="1">
    <source>
        <dbReference type="ARBA" id="ARBA00006056"/>
    </source>
</evidence>
<dbReference type="PANTHER" id="PTHR11091:SF0">
    <property type="entry name" value="MALATE DEHYDROGENASE"/>
    <property type="match status" value="1"/>
</dbReference>
<dbReference type="Gene3D" id="3.30.1370.60">
    <property type="entry name" value="Hypothetical oxidoreductase yiak, domain 2"/>
    <property type="match status" value="1"/>
</dbReference>
<evidence type="ECO:0000313" key="5">
    <source>
        <dbReference type="Proteomes" id="UP000603940"/>
    </source>
</evidence>
<keyword evidence="5" id="KW-1185">Reference proteome</keyword>
<gene>
    <name evidence="4" type="ORF">IBL25_16455</name>
</gene>
<dbReference type="RefSeq" id="WP_187779628.1">
    <property type="nucleotide sequence ID" value="NZ_JACTUZ010000082.1"/>
</dbReference>
<comment type="similarity">
    <text evidence="1">Belongs to the LDH2/MDH2 oxidoreductase family.</text>
</comment>
<organism evidence="4 5">
    <name type="scientific">Pseudoroseomonas ludipueritiae</name>
    <dbReference type="NCBI Taxonomy" id="198093"/>
    <lineage>
        <taxon>Bacteria</taxon>
        <taxon>Pseudomonadati</taxon>
        <taxon>Pseudomonadota</taxon>
        <taxon>Alphaproteobacteria</taxon>
        <taxon>Acetobacterales</taxon>
        <taxon>Acetobacteraceae</taxon>
        <taxon>Pseudoroseomonas</taxon>
    </lineage>
</organism>
<comment type="caution">
    <text evidence="4">The sequence shown here is derived from an EMBL/GenBank/DDBJ whole genome shotgun (WGS) entry which is preliminary data.</text>
</comment>
<reference evidence="4 5" key="1">
    <citation type="journal article" date="2009" name="Int. J. Syst. Evol. Microbiol.">
        <title>Transfer of Teichococcus ludipueritiae and Muricoccus roseus to the genus Roseomonas, as Roseomonas ludipueritiae comb. nov. and Roseomonas rosea comb. nov., respectively, and emended description of the genus Roseomonas.</title>
        <authorList>
            <person name="Sanchez-Porro C."/>
            <person name="Gallego V."/>
            <person name="Busse H.J."/>
            <person name="Kampfer P."/>
            <person name="Ventosa A."/>
        </authorList>
    </citation>
    <scope>NUCLEOTIDE SEQUENCE [LARGE SCALE GENOMIC DNA]</scope>
    <source>
        <strain evidence="4 5">DSM 14915</strain>
    </source>
</reference>
<evidence type="ECO:0000313" key="4">
    <source>
        <dbReference type="EMBL" id="MBC9178538.1"/>
    </source>
</evidence>
<feature type="region of interest" description="Disordered" evidence="3">
    <location>
        <begin position="308"/>
        <end position="331"/>
    </location>
</feature>
<accession>A0ABR7R9U1</accession>
<dbReference type="Proteomes" id="UP000603940">
    <property type="component" value="Unassembled WGS sequence"/>
</dbReference>
<proteinExistence type="inferred from homology"/>
<sequence>MLLVPAGRVRQQILDILDRWGMPEDLAATTADAMVETDLMGVDSHGISMLTMYEGMQRAGQVDLRARPRVLRDLPSLALVEGGANLGHPVAVMAMRLACDKARDSGIGAVGVRNSHHFGAAGYYARLAAAQGLVALITSSARTMLMVPTRGTVPMLGSNPIAFAAPIAGGAPFVLDMATSTVAANKVKIYELNNKPVPAGWVADEQGTPVTDAAEAMDVIFRRPGGGITPLGGAEVTGGHKGYGLGLMVQILSATLTGAAFAPLRASARDAAEPDDIGHFFLALDPRALRPNGGFEEDLAAMAAALRGSTPADPGRPVLLPGDPEEAEHARRAEEGIPIPAALDRQLRAICDRCGTEYLLRET</sequence>
<dbReference type="Pfam" id="PF02615">
    <property type="entry name" value="Ldh_2"/>
    <property type="match status" value="1"/>
</dbReference>
<dbReference type="InterPro" id="IPR043143">
    <property type="entry name" value="Mal/L-sulf/L-lact_DH-like_NADP"/>
</dbReference>
<name>A0ABR7R9U1_9PROT</name>
<dbReference type="SUPFAM" id="SSF89733">
    <property type="entry name" value="L-sulfolactate dehydrogenase-like"/>
    <property type="match status" value="1"/>
</dbReference>
<evidence type="ECO:0000256" key="3">
    <source>
        <dbReference type="SAM" id="MobiDB-lite"/>
    </source>
</evidence>
<dbReference type="PANTHER" id="PTHR11091">
    <property type="entry name" value="OXIDOREDUCTASE-RELATED"/>
    <property type="match status" value="1"/>
</dbReference>
<evidence type="ECO:0000256" key="2">
    <source>
        <dbReference type="ARBA" id="ARBA00023002"/>
    </source>
</evidence>
<protein>
    <submittedName>
        <fullName evidence="4">Ldh family oxidoreductase</fullName>
    </submittedName>
</protein>
<keyword evidence="2" id="KW-0560">Oxidoreductase</keyword>
<dbReference type="InterPro" id="IPR036111">
    <property type="entry name" value="Mal/L-sulfo/L-lacto_DH-like_sf"/>
</dbReference>
<dbReference type="Gene3D" id="1.10.1530.10">
    <property type="match status" value="1"/>
</dbReference>
<dbReference type="InterPro" id="IPR003767">
    <property type="entry name" value="Malate/L-lactate_DH-like"/>
</dbReference>
<dbReference type="EMBL" id="JACTUZ010000082">
    <property type="protein sequence ID" value="MBC9178538.1"/>
    <property type="molecule type" value="Genomic_DNA"/>
</dbReference>